<protein>
    <submittedName>
        <fullName evidence="1">Conjugative transposon protein TraN</fullName>
    </submittedName>
</protein>
<keyword evidence="2" id="KW-1185">Reference proteome</keyword>
<organism evidence="1 2">
    <name type="scientific">Flagellimonas aurea</name>
    <dbReference type="NCBI Taxonomy" id="2915619"/>
    <lineage>
        <taxon>Bacteria</taxon>
        <taxon>Pseudomonadati</taxon>
        <taxon>Bacteroidota</taxon>
        <taxon>Flavobacteriia</taxon>
        <taxon>Flavobacteriales</taxon>
        <taxon>Flavobacteriaceae</taxon>
        <taxon>Flagellimonas</taxon>
    </lineage>
</organism>
<gene>
    <name evidence="1" type="primary">traN</name>
    <name evidence="1" type="ORF">J0656_06025</name>
</gene>
<accession>A0ABS3G2D7</accession>
<dbReference type="Pfam" id="PF13595">
    <property type="entry name" value="DUF4138"/>
    <property type="match status" value="1"/>
</dbReference>
<proteinExistence type="predicted"/>
<sequence>MKTKINYRILILSVLVLFIGKSGMAADLEMVRTIEAFPVSISTNKTTNLIFPYAIRSVDRGSRDALVQKAKGVENILQVKAATRDMVETNLTVITADGKLYSFLLRYDPDPTTLNYSFGNREVSEVAFSPGNINESVLKKYSKVAAGKKKKFQGVKEKKYDIKLQLTGLYVKGDIMYYRLHIENGSNIRYNIDQLRFFIRDRNKTKRTTYQEEEITPLYTYKNTEVVEGQSEEDIVIALPKRIIPNQKHMVVQLMEDHGGRHVQMKVKNRKLLKATVL</sequence>
<evidence type="ECO:0000313" key="1">
    <source>
        <dbReference type="EMBL" id="MBO0353570.1"/>
    </source>
</evidence>
<evidence type="ECO:0000313" key="2">
    <source>
        <dbReference type="Proteomes" id="UP000664044"/>
    </source>
</evidence>
<dbReference type="EMBL" id="JAFLNL010000003">
    <property type="protein sequence ID" value="MBO0353570.1"/>
    <property type="molecule type" value="Genomic_DNA"/>
</dbReference>
<dbReference type="Proteomes" id="UP000664044">
    <property type="component" value="Unassembled WGS sequence"/>
</dbReference>
<comment type="caution">
    <text evidence="1">The sequence shown here is derived from an EMBL/GenBank/DDBJ whole genome shotgun (WGS) entry which is preliminary data.</text>
</comment>
<reference evidence="1 2" key="1">
    <citation type="submission" date="2021-03" db="EMBL/GenBank/DDBJ databases">
        <title>Muricauda lutimaris sp. nov. and Muricauda ruestringensis sp. nov, two marine members of the Flavobacteriaceae isolated from deep sea sediments of Western Pacific.</title>
        <authorList>
            <person name="Zhao S."/>
            <person name="Liu R."/>
        </authorList>
    </citation>
    <scope>NUCLEOTIDE SEQUENCE [LARGE SCALE GENOMIC DNA]</scope>
    <source>
        <strain evidence="1 2">BC31-1-A7</strain>
    </source>
</reference>
<dbReference type="RefSeq" id="WP_207032301.1">
    <property type="nucleotide sequence ID" value="NZ_JAFLNL010000003.1"/>
</dbReference>
<dbReference type="NCBIfam" id="TIGR03780">
    <property type="entry name" value="Bac_Flav_CT_N"/>
    <property type="match status" value="1"/>
</dbReference>
<dbReference type="InterPro" id="IPR022298">
    <property type="entry name" value="Conjug_transposon_TraN"/>
</dbReference>
<name>A0ABS3G2D7_9FLAO</name>